<dbReference type="EMBL" id="AYSA01000349">
    <property type="protein sequence ID" value="ESZ92942.1"/>
    <property type="molecule type" value="Genomic_DNA"/>
</dbReference>
<keyword evidence="9" id="KW-1185">Reference proteome</keyword>
<evidence type="ECO:0000256" key="3">
    <source>
        <dbReference type="ARBA" id="ARBA00022989"/>
    </source>
</evidence>
<feature type="transmembrane region" description="Helical" evidence="6">
    <location>
        <begin position="1203"/>
        <end position="1226"/>
    </location>
</feature>
<evidence type="ECO:0000259" key="7">
    <source>
        <dbReference type="Pfam" id="PF13515"/>
    </source>
</evidence>
<feature type="domain" description="Integral membrane bound transporter" evidence="7">
    <location>
        <begin position="1086"/>
        <end position="1221"/>
    </location>
</feature>
<dbReference type="GO" id="GO:0016020">
    <property type="term" value="C:membrane"/>
    <property type="evidence" value="ECO:0007669"/>
    <property type="project" value="UniProtKB-SubCell"/>
</dbReference>
<feature type="transmembrane region" description="Helical" evidence="6">
    <location>
        <begin position="1062"/>
        <end position="1079"/>
    </location>
</feature>
<feature type="compositionally biased region" description="Polar residues" evidence="5">
    <location>
        <begin position="1431"/>
        <end position="1440"/>
    </location>
</feature>
<gene>
    <name evidence="8" type="ORF">SBOR_6661</name>
</gene>
<dbReference type="HOGENOM" id="CLU_001127_0_0_1"/>
<protein>
    <recommendedName>
        <fullName evidence="7">Integral membrane bound transporter domain-containing protein</fullName>
    </recommendedName>
</protein>
<evidence type="ECO:0000256" key="4">
    <source>
        <dbReference type="ARBA" id="ARBA00023136"/>
    </source>
</evidence>
<dbReference type="InterPro" id="IPR049453">
    <property type="entry name" value="Memb_transporter_dom"/>
</dbReference>
<feature type="region of interest" description="Disordered" evidence="5">
    <location>
        <begin position="381"/>
        <end position="420"/>
    </location>
</feature>
<evidence type="ECO:0000256" key="6">
    <source>
        <dbReference type="SAM" id="Phobius"/>
    </source>
</evidence>
<feature type="transmembrane region" description="Helical" evidence="6">
    <location>
        <begin position="608"/>
        <end position="625"/>
    </location>
</feature>
<feature type="transmembrane region" description="Helical" evidence="6">
    <location>
        <begin position="583"/>
        <end position="601"/>
    </location>
</feature>
<feature type="compositionally biased region" description="Basic residues" evidence="5">
    <location>
        <begin position="406"/>
        <end position="417"/>
    </location>
</feature>
<reference evidence="8 9" key="1">
    <citation type="journal article" date="2014" name="Genome Announc.">
        <title>Draft genome sequence of Sclerotinia borealis, a psychrophilic plant pathogenic fungus.</title>
        <authorList>
            <person name="Mardanov A.V."/>
            <person name="Beletsky A.V."/>
            <person name="Kadnikov V.V."/>
            <person name="Ignatov A.N."/>
            <person name="Ravin N.V."/>
        </authorList>
    </citation>
    <scope>NUCLEOTIDE SEQUENCE [LARGE SCALE GENOMIC DNA]</scope>
    <source>
        <strain evidence="9">F-4157</strain>
    </source>
</reference>
<evidence type="ECO:0000313" key="8">
    <source>
        <dbReference type="EMBL" id="ESZ92942.1"/>
    </source>
</evidence>
<dbReference type="Proteomes" id="UP000019487">
    <property type="component" value="Unassembled WGS sequence"/>
</dbReference>
<feature type="transmembrane region" description="Helical" evidence="6">
    <location>
        <begin position="1114"/>
        <end position="1133"/>
    </location>
</feature>
<feature type="region of interest" description="Disordered" evidence="5">
    <location>
        <begin position="778"/>
        <end position="798"/>
    </location>
</feature>
<sequence length="1492" mass="165978">MSQQGNNGRGYGEMPESIRIILGPNSGFQWNSQRTMAANIANLMYGEDDIDDESSPFTSDDQTVKSATGLRLSDLLPRGTPAKNMVEVVEKISMLDIDLSLSPLKVLQLQVHNVFFKGLEAASHLCSRIQSAAIHNSHHVDLDLWYQRHPPLDIEWRSCKLASTTVLLLATPKEKLFPALQFNSQSCGGLPSLDEIRSTPTSSFASEFSKAKQAAQGSSQRTTVICVSLVDVHIFELAKVGRDEGYSSFAHSFVVGIGPDGMVIWQAWGEHGYRLDEYLARNGDRIRSWSEADAFVKDFESLVGKNRGPWNFKRNKLYKRCFEVDIQKICGGKGQQGPIVPKIENWLLNRPCASSRQRGMSGTPALAVIVPRTGYPIAPATMSSSPSAIEGSSTSPVNRDGQRDRRFGKHGTKRGKLRNGTFVLPSTGERVRRQITLRSPSGFDGTARSYGYDEGLGLGLNLRREDTNAFQKGWTYCVKSSKEFTQWIQSPTGKGILKCSLAYTLGSLATFSPHLSNFLGHQDGKHMVATITVYFHPARSSGSMIEAAILGISAFLYAVFISVSSMAVSYYCETQLGLIELGYTLILIVFCGGGLGFIGWFKQAYNAPLVSVACSLASLAIITVITKENAVQVGVFSNDKIVQVMKMIIMGMTSTSIVSLLAWPISARAELREGMIKTTDSFGDMLTMITRGFLSGSETDLRSTSFDQAQKQYKSISTQLTNNLKEAKLEHYILGTENEYAIEARLVGCMQTLAQSIGGLRSAALTQFSLLHEPPMNSATPTGSHGFSSSQLDPFSRPLSSKSDRFAVLTAIEEASEEGSDLDAVSERPKFLTRQGTETSLSSIAMPTVRTPSEIFGRFILHLGPSMKSLAYTLSQILEELPFSEGPDYRITINEHFRSSLTEALKLYSNARAKALKELYKSKELDKTRPESIEADFEEVASSCGHFSFNLQDFASEMQNYLAILEDLKEEVERPKNRSWRWLMFWRRSKRGDAINNEEQEQLIATDIGSEMPKNIPDPLRTRLGYRKVEIAAKINAGSKGGVIRRKAMRIVRFLDRDDIRFAVKVGLGAALYALFAFIPETRPTYQYYRGEWGLLSYMLVCSMTIGASNTTGWARFIGTFIGAVIACVVWVICAGNPYALAFCGWLVSLPCFYIIIAKGNGPFGRFIMLTYNLSCLYAYSLSVKDSDHDDDEGGTRPIITEIAFHRVVAVLAGCIWGLIITRVVWPISARQKFKEGLSLLWLRMGLVWRRDPLSTIVEGESEHAYMNLREEFEFQRYIFVLDKLRSSAASEFELRGPFPSATYGRIVEATTKMLDAFHAMNVVIQKNAEASEGEALLLKFTEEERAQLCARMSHLFQVMASSMKLEYPLLTDGLPSTAHARDRLLAKIFQYRKNMSISNRRSHEDDAPTQSNDENDDKLPESHGLGLQENGAQGSEVQRRVSQGVTVKDEDYEILYAFILVTGQLAEEIEKMQRELEILFGVLDEGVLELR</sequence>
<dbReference type="PANTHER" id="PTHR47804">
    <property type="entry name" value="60S RIBOSOMAL PROTEIN L19"/>
    <property type="match status" value="1"/>
</dbReference>
<feature type="compositionally biased region" description="Polar residues" evidence="5">
    <location>
        <begin position="381"/>
        <end position="397"/>
    </location>
</feature>
<proteinExistence type="predicted"/>
<feature type="transmembrane region" description="Helical" evidence="6">
    <location>
        <begin position="1164"/>
        <end position="1183"/>
    </location>
</feature>
<keyword evidence="4 6" id="KW-0472">Membrane</keyword>
<evidence type="ECO:0000256" key="1">
    <source>
        <dbReference type="ARBA" id="ARBA00004141"/>
    </source>
</evidence>
<dbReference type="Pfam" id="PF13515">
    <property type="entry name" value="FUSC_2"/>
    <property type="match status" value="1"/>
</dbReference>
<feature type="transmembrane region" description="Helical" evidence="6">
    <location>
        <begin position="1091"/>
        <end position="1107"/>
    </location>
</feature>
<comment type="caution">
    <text evidence="8">The sequence shown here is derived from an EMBL/GenBank/DDBJ whole genome shotgun (WGS) entry which is preliminary data.</text>
</comment>
<organism evidence="8 9">
    <name type="scientific">Sclerotinia borealis (strain F-4128)</name>
    <dbReference type="NCBI Taxonomy" id="1432307"/>
    <lineage>
        <taxon>Eukaryota</taxon>
        <taxon>Fungi</taxon>
        <taxon>Dikarya</taxon>
        <taxon>Ascomycota</taxon>
        <taxon>Pezizomycotina</taxon>
        <taxon>Leotiomycetes</taxon>
        <taxon>Helotiales</taxon>
        <taxon>Sclerotiniaceae</taxon>
        <taxon>Sclerotinia</taxon>
    </lineage>
</organism>
<name>W9C876_SCLBF</name>
<dbReference type="OrthoDB" id="2306at2759"/>
<dbReference type="InterPro" id="IPR052430">
    <property type="entry name" value="IVT-Associated"/>
</dbReference>
<evidence type="ECO:0000256" key="2">
    <source>
        <dbReference type="ARBA" id="ARBA00022692"/>
    </source>
</evidence>
<accession>W9C876</accession>
<feature type="transmembrane region" description="Helical" evidence="6">
    <location>
        <begin position="547"/>
        <end position="571"/>
    </location>
</feature>
<evidence type="ECO:0000256" key="5">
    <source>
        <dbReference type="SAM" id="MobiDB-lite"/>
    </source>
</evidence>
<evidence type="ECO:0000313" key="9">
    <source>
        <dbReference type="Proteomes" id="UP000019487"/>
    </source>
</evidence>
<feature type="transmembrane region" description="Helical" evidence="6">
    <location>
        <begin position="645"/>
        <end position="665"/>
    </location>
</feature>
<dbReference type="STRING" id="1432307.W9C876"/>
<comment type="subcellular location">
    <subcellularLocation>
        <location evidence="1">Membrane</location>
        <topology evidence="1">Multi-pass membrane protein</topology>
    </subcellularLocation>
</comment>
<dbReference type="PANTHER" id="PTHR47804:SF1">
    <property type="entry name" value="DUF2421 DOMAIN-CONTAINING PROTEIN"/>
    <property type="match status" value="1"/>
</dbReference>
<feature type="transmembrane region" description="Helical" evidence="6">
    <location>
        <begin position="1139"/>
        <end position="1157"/>
    </location>
</feature>
<keyword evidence="3 6" id="KW-1133">Transmembrane helix</keyword>
<keyword evidence="2 6" id="KW-0812">Transmembrane</keyword>
<feature type="region of interest" description="Disordered" evidence="5">
    <location>
        <begin position="1400"/>
        <end position="1440"/>
    </location>
</feature>